<evidence type="ECO:0000256" key="5">
    <source>
        <dbReference type="ARBA" id="ARBA00022989"/>
    </source>
</evidence>
<organism evidence="9 10">
    <name type="scientific">Ramlibacter tataouinensis (strain ATCC BAA-407 / DSM 14655 / LMG 21543 / TTB310)</name>
    <dbReference type="NCBI Taxonomy" id="365046"/>
    <lineage>
        <taxon>Bacteria</taxon>
        <taxon>Pseudomonadati</taxon>
        <taxon>Pseudomonadota</taxon>
        <taxon>Betaproteobacteria</taxon>
        <taxon>Burkholderiales</taxon>
        <taxon>Comamonadaceae</taxon>
        <taxon>Ramlibacter</taxon>
    </lineage>
</organism>
<keyword evidence="4 7" id="KW-0812">Transmembrane</keyword>
<comment type="similarity">
    <text evidence="2">Belongs to the GSP F family.</text>
</comment>
<dbReference type="Proteomes" id="UP000008385">
    <property type="component" value="Chromosome"/>
</dbReference>
<gene>
    <name evidence="9" type="primary">gspF</name>
    <name evidence="9" type="ordered locus">Rta_12610</name>
</gene>
<dbReference type="PATRIC" id="fig|365046.3.peg.1287"/>
<evidence type="ECO:0000256" key="4">
    <source>
        <dbReference type="ARBA" id="ARBA00022692"/>
    </source>
</evidence>
<dbReference type="Gene3D" id="1.20.81.30">
    <property type="entry name" value="Type II secretion system (T2SS), domain F"/>
    <property type="match status" value="2"/>
</dbReference>
<evidence type="ECO:0000256" key="3">
    <source>
        <dbReference type="ARBA" id="ARBA00022475"/>
    </source>
</evidence>
<proteinExistence type="inferred from homology"/>
<reference evidence="10" key="1">
    <citation type="submission" date="2006-01" db="EMBL/GenBank/DDBJ databases">
        <title>Genome of the cyst-dividing bacterium Ramlibacter tataouinensis.</title>
        <authorList>
            <person name="Barakat M."/>
            <person name="Ortet P."/>
            <person name="De Luca G."/>
            <person name="Jourlin-Castelli C."/>
            <person name="Ansaldi M."/>
            <person name="Py B."/>
            <person name="Fichant G."/>
            <person name="Coutinho P."/>
            <person name="Voulhoux R."/>
            <person name="Bastien O."/>
            <person name="Roy S."/>
            <person name="Marechal E."/>
            <person name="Henrissat B."/>
            <person name="Quentin Y."/>
            <person name="Noirot P."/>
            <person name="Filloux A."/>
            <person name="Mejean V."/>
            <person name="DuBow M."/>
            <person name="Barras F."/>
            <person name="Heulin T."/>
        </authorList>
    </citation>
    <scope>NUCLEOTIDE SEQUENCE [LARGE SCALE GENOMIC DNA]</scope>
    <source>
        <strain evidence="10">ATCC BAA-407 / DSM 14655 / LMG 21543 / TTB310</strain>
    </source>
</reference>
<dbReference type="AlphaFoldDB" id="F5Y2I7"/>
<dbReference type="InterPro" id="IPR018076">
    <property type="entry name" value="T2SS_GspF_dom"/>
</dbReference>
<keyword evidence="10" id="KW-1185">Reference proteome</keyword>
<dbReference type="STRING" id="365046.Rta_12610"/>
<dbReference type="PANTHER" id="PTHR30012:SF0">
    <property type="entry name" value="TYPE II SECRETION SYSTEM PROTEIN F-RELATED"/>
    <property type="match status" value="1"/>
</dbReference>
<feature type="transmembrane region" description="Helical" evidence="7">
    <location>
        <begin position="380"/>
        <end position="402"/>
    </location>
</feature>
<keyword evidence="3" id="KW-1003">Cell membrane</keyword>
<name>F5Y2I7_RAMTT</name>
<dbReference type="EMBL" id="CP000245">
    <property type="protein sequence ID" value="AEG92350.1"/>
    <property type="molecule type" value="Genomic_DNA"/>
</dbReference>
<dbReference type="GO" id="GO:0005886">
    <property type="term" value="C:plasma membrane"/>
    <property type="evidence" value="ECO:0007669"/>
    <property type="project" value="UniProtKB-SubCell"/>
</dbReference>
<dbReference type="eggNOG" id="COG1459">
    <property type="taxonomic scope" value="Bacteria"/>
</dbReference>
<evidence type="ECO:0000259" key="8">
    <source>
        <dbReference type="Pfam" id="PF00482"/>
    </source>
</evidence>
<feature type="transmembrane region" description="Helical" evidence="7">
    <location>
        <begin position="225"/>
        <end position="252"/>
    </location>
</feature>
<evidence type="ECO:0000313" key="9">
    <source>
        <dbReference type="EMBL" id="AEG92350.1"/>
    </source>
</evidence>
<protein>
    <submittedName>
        <fullName evidence="9">Candidate general secretion pathway protein F</fullName>
    </submittedName>
</protein>
<keyword evidence="6 7" id="KW-0472">Membrane</keyword>
<feature type="domain" description="Type II secretion system protein GspF" evidence="8">
    <location>
        <begin position="80"/>
        <end position="202"/>
    </location>
</feature>
<sequence>MHTPKRMKSTYTMVLMNAEGLLEQASGDFASRHEAYEFAARTGRSVLRCEEEGARSRYSPGKIRGLLPGAPAASLDTISFTHDLAVLVHAGVTVQAALRALTQREKSGAVRGHLLELARHVDSGLSLSEAMRRSSGASQLLVATIAASEQTGDLATGLLRYARHQESLRAVRERVVGACVYPLLLLCVGSLVVALLLGIVVPRFATLVEINNRELPYLSYLLMAWGRWAGAHPFVGGAVILAAVISVVAALFRMRDPAVRRRWLQRVPGFAKLAREFQHLQMYRTAAILTSRGITVHQALAYCLELLNPADGQRLRAAITAMREGVAISPALANAGLSDVIASSMLSVAEQTGSLPEMLDRIADFYEQSLRRSIDLVSRLIEPVMMILFGIIIGGIVILMYLPIFDLASSIS</sequence>
<evidence type="ECO:0000256" key="2">
    <source>
        <dbReference type="ARBA" id="ARBA00005745"/>
    </source>
</evidence>
<dbReference type="KEGG" id="rta:Rta_12610"/>
<evidence type="ECO:0000256" key="7">
    <source>
        <dbReference type="SAM" id="Phobius"/>
    </source>
</evidence>
<feature type="domain" description="Type II secretion system protein GspF" evidence="8">
    <location>
        <begin position="283"/>
        <end position="403"/>
    </location>
</feature>
<evidence type="ECO:0000256" key="6">
    <source>
        <dbReference type="ARBA" id="ARBA00023136"/>
    </source>
</evidence>
<feature type="transmembrane region" description="Helical" evidence="7">
    <location>
        <begin position="179"/>
        <end position="205"/>
    </location>
</feature>
<dbReference type="InterPro" id="IPR042094">
    <property type="entry name" value="T2SS_GspF_sf"/>
</dbReference>
<comment type="subcellular location">
    <subcellularLocation>
        <location evidence="1">Cell membrane</location>
        <topology evidence="1">Multi-pass membrane protein</topology>
    </subcellularLocation>
</comment>
<dbReference type="Pfam" id="PF00482">
    <property type="entry name" value="T2SSF"/>
    <property type="match status" value="2"/>
</dbReference>
<evidence type="ECO:0000256" key="1">
    <source>
        <dbReference type="ARBA" id="ARBA00004651"/>
    </source>
</evidence>
<keyword evidence="5 7" id="KW-1133">Transmembrane helix</keyword>
<dbReference type="HOGENOM" id="CLU_035032_0_1_4"/>
<dbReference type="PANTHER" id="PTHR30012">
    <property type="entry name" value="GENERAL SECRETION PATHWAY PROTEIN"/>
    <property type="match status" value="1"/>
</dbReference>
<evidence type="ECO:0000313" key="10">
    <source>
        <dbReference type="Proteomes" id="UP000008385"/>
    </source>
</evidence>
<reference evidence="9 10" key="2">
    <citation type="journal article" date="2011" name="PLoS ONE">
        <title>The Cyst-Dividing Bacterium Ramlibacter tataouinensis TTB310 Genome Reveals a Well-Stocked Toolbox for Adaptation to a Desert Environment.</title>
        <authorList>
            <person name="De Luca G."/>
            <person name="Barakat M."/>
            <person name="Ortet P."/>
            <person name="Fochesato S."/>
            <person name="Jourlin-Castelli C."/>
            <person name="Ansaldi M."/>
            <person name="Py B."/>
            <person name="Fichant G."/>
            <person name="Coutinho P.M."/>
            <person name="Voulhoux R."/>
            <person name="Bastien O."/>
            <person name="Marechal E."/>
            <person name="Henrissat B."/>
            <person name="Quentin Y."/>
            <person name="Noirot P."/>
            <person name="Filloux A."/>
            <person name="Mejean V."/>
            <person name="Dubow M.S."/>
            <person name="Barras F."/>
            <person name="Barbe V."/>
            <person name="Weissenbach J."/>
            <person name="Mihalcescu I."/>
            <person name="Vermeglio A."/>
            <person name="Achouak W."/>
            <person name="Heulin T."/>
        </authorList>
    </citation>
    <scope>NUCLEOTIDE SEQUENCE [LARGE SCALE GENOMIC DNA]</scope>
    <source>
        <strain evidence="10">ATCC BAA-407 / DSM 14655 / LMG 21543 / TTB310</strain>
    </source>
</reference>
<accession>F5Y2I7</accession>
<dbReference type="InterPro" id="IPR003004">
    <property type="entry name" value="GspF/PilC"/>
</dbReference>
<dbReference type="PRINTS" id="PR00812">
    <property type="entry name" value="BCTERIALGSPF"/>
</dbReference>